<keyword evidence="1" id="KW-1133">Transmembrane helix</keyword>
<dbReference type="Proteomes" id="UP001384579">
    <property type="component" value="Unassembled WGS sequence"/>
</dbReference>
<evidence type="ECO:0000313" key="3">
    <source>
        <dbReference type="Proteomes" id="UP001384579"/>
    </source>
</evidence>
<sequence length="133" mass="15050">MLDFNTVTEFSHTYCVAICAFLVPANLLMTLQTVILTGLKRPRIQVRASVLVASLFAMTMIFHVFTWFAIGVVMPPTYILLLMAITCLTINIWAIAHPGSIIKLMGVLVSVFRENFLKNKSMGLRFDRRQNLQ</sequence>
<dbReference type="RefSeq" id="WP_340541317.1">
    <property type="nucleotide sequence ID" value="NZ_JBBLXS010000063.1"/>
</dbReference>
<protein>
    <submittedName>
        <fullName evidence="2">Uncharacterized protein</fullName>
    </submittedName>
</protein>
<proteinExistence type="predicted"/>
<evidence type="ECO:0000313" key="2">
    <source>
        <dbReference type="EMBL" id="MEK0184631.1"/>
    </source>
</evidence>
<reference evidence="2 3" key="1">
    <citation type="journal article" date="2020" name="Harmful Algae">
        <title>Molecular and morphological characterization of a novel dihydroanatoxin-a producing Microcoleus species (cyanobacteria) from the Russian River, California, USA.</title>
        <authorList>
            <person name="Conklin K.Y."/>
            <person name="Stancheva R."/>
            <person name="Otten T.G."/>
            <person name="Fadness R."/>
            <person name="Boyer G.L."/>
            <person name="Read B."/>
            <person name="Zhang X."/>
            <person name="Sheath R.G."/>
        </authorList>
    </citation>
    <scope>NUCLEOTIDE SEQUENCE [LARGE SCALE GENOMIC DNA]</scope>
    <source>
        <strain evidence="2 3">PTRS2</strain>
    </source>
</reference>
<gene>
    <name evidence="2" type="ORF">WMG39_07140</name>
</gene>
<dbReference type="EMBL" id="JBBLXS010000063">
    <property type="protein sequence ID" value="MEK0184631.1"/>
    <property type="molecule type" value="Genomic_DNA"/>
</dbReference>
<feature type="transmembrane region" description="Helical" evidence="1">
    <location>
        <begin position="48"/>
        <end position="70"/>
    </location>
</feature>
<name>A0ABU8YJT5_9CYAN</name>
<keyword evidence="1" id="KW-0812">Transmembrane</keyword>
<feature type="transmembrane region" description="Helical" evidence="1">
    <location>
        <begin position="12"/>
        <end position="36"/>
    </location>
</feature>
<keyword evidence="3" id="KW-1185">Reference proteome</keyword>
<keyword evidence="1" id="KW-0472">Membrane</keyword>
<organism evidence="2 3">
    <name type="scientific">Microcoleus anatoxicus PTRS2</name>
    <dbReference type="NCBI Taxonomy" id="2705321"/>
    <lineage>
        <taxon>Bacteria</taxon>
        <taxon>Bacillati</taxon>
        <taxon>Cyanobacteriota</taxon>
        <taxon>Cyanophyceae</taxon>
        <taxon>Oscillatoriophycideae</taxon>
        <taxon>Oscillatoriales</taxon>
        <taxon>Microcoleaceae</taxon>
        <taxon>Microcoleus</taxon>
        <taxon>Microcoleus anatoxicus</taxon>
    </lineage>
</organism>
<accession>A0ABU8YJT5</accession>
<comment type="caution">
    <text evidence="2">The sequence shown here is derived from an EMBL/GenBank/DDBJ whole genome shotgun (WGS) entry which is preliminary data.</text>
</comment>
<evidence type="ECO:0000256" key="1">
    <source>
        <dbReference type="SAM" id="Phobius"/>
    </source>
</evidence>